<feature type="non-terminal residue" evidence="1">
    <location>
        <position position="1"/>
    </location>
</feature>
<protein>
    <submittedName>
        <fullName evidence="1">Uncharacterized protein</fullName>
    </submittedName>
</protein>
<organism evidence="1">
    <name type="scientific">marine sediment metagenome</name>
    <dbReference type="NCBI Taxonomy" id="412755"/>
    <lineage>
        <taxon>unclassified sequences</taxon>
        <taxon>metagenomes</taxon>
        <taxon>ecological metagenomes</taxon>
    </lineage>
</organism>
<accession>X0U9C1</accession>
<name>X0U9C1_9ZZZZ</name>
<dbReference type="AlphaFoldDB" id="X0U9C1"/>
<reference evidence="1" key="1">
    <citation type="journal article" date="2014" name="Front. Microbiol.">
        <title>High frequency of phylogenetically diverse reductive dehalogenase-homologous genes in deep subseafloor sedimentary metagenomes.</title>
        <authorList>
            <person name="Kawai M."/>
            <person name="Futagami T."/>
            <person name="Toyoda A."/>
            <person name="Takaki Y."/>
            <person name="Nishi S."/>
            <person name="Hori S."/>
            <person name="Arai W."/>
            <person name="Tsubouchi T."/>
            <person name="Morono Y."/>
            <person name="Uchiyama I."/>
            <person name="Ito T."/>
            <person name="Fujiyama A."/>
            <person name="Inagaki F."/>
            <person name="Takami H."/>
        </authorList>
    </citation>
    <scope>NUCLEOTIDE SEQUENCE</scope>
    <source>
        <strain evidence="1">Expedition CK06-06</strain>
    </source>
</reference>
<comment type="caution">
    <text evidence="1">The sequence shown here is derived from an EMBL/GenBank/DDBJ whole genome shotgun (WGS) entry which is preliminary data.</text>
</comment>
<gene>
    <name evidence="1" type="ORF">S01H1_41908</name>
</gene>
<proteinExistence type="predicted"/>
<evidence type="ECO:0000313" key="1">
    <source>
        <dbReference type="EMBL" id="GAG02424.1"/>
    </source>
</evidence>
<dbReference type="EMBL" id="BARS01026601">
    <property type="protein sequence ID" value="GAG02424.1"/>
    <property type="molecule type" value="Genomic_DNA"/>
</dbReference>
<sequence>KQLLAKKESIISDLKDVWYQTPDLTLCELIWKATKNRPPLNLDDSEVLKMCQDYLIEYRAINSLKNKIKKGLKSCVTKLTLW</sequence>